<feature type="domain" description="Peptidase S1" evidence="4">
    <location>
        <begin position="65"/>
        <end position="327"/>
    </location>
</feature>
<evidence type="ECO:0000313" key="5">
    <source>
        <dbReference type="EMBL" id="TBW36588.1"/>
    </source>
</evidence>
<dbReference type="SUPFAM" id="SSF52129">
    <property type="entry name" value="Caspase-like"/>
    <property type="match status" value="1"/>
</dbReference>
<dbReference type="RefSeq" id="WP_131310095.1">
    <property type="nucleotide sequence ID" value="NZ_SJFN01000019.1"/>
</dbReference>
<dbReference type="InterPro" id="IPR001314">
    <property type="entry name" value="Peptidase_S1A"/>
</dbReference>
<proteinExistence type="predicted"/>
<dbReference type="PROSITE" id="PS00135">
    <property type="entry name" value="TRYPSIN_SER"/>
    <property type="match status" value="1"/>
</dbReference>
<dbReference type="GO" id="GO:0006508">
    <property type="term" value="P:proteolysis"/>
    <property type="evidence" value="ECO:0007669"/>
    <property type="project" value="UniProtKB-KW"/>
</dbReference>
<feature type="chain" id="PRO_5020216792" evidence="3">
    <location>
        <begin position="32"/>
        <end position="851"/>
    </location>
</feature>
<dbReference type="Gene3D" id="3.40.50.1460">
    <property type="match status" value="1"/>
</dbReference>
<keyword evidence="2" id="KW-0720">Serine protease</keyword>
<keyword evidence="2 5" id="KW-0645">Protease</keyword>
<protein>
    <submittedName>
        <fullName evidence="5">Trypsin-like serine protease</fullName>
    </submittedName>
</protein>
<keyword evidence="3" id="KW-0732">Signal</keyword>
<keyword evidence="6" id="KW-1185">Reference proteome</keyword>
<dbReference type="PROSITE" id="PS50240">
    <property type="entry name" value="TRYPSIN_DOM"/>
    <property type="match status" value="1"/>
</dbReference>
<evidence type="ECO:0000256" key="3">
    <source>
        <dbReference type="SAM" id="SignalP"/>
    </source>
</evidence>
<organism evidence="5 6">
    <name type="scientific">Siculibacillus lacustris</name>
    <dbReference type="NCBI Taxonomy" id="1549641"/>
    <lineage>
        <taxon>Bacteria</taxon>
        <taxon>Pseudomonadati</taxon>
        <taxon>Pseudomonadota</taxon>
        <taxon>Alphaproteobacteria</taxon>
        <taxon>Hyphomicrobiales</taxon>
        <taxon>Ancalomicrobiaceae</taxon>
        <taxon>Siculibacillus</taxon>
    </lineage>
</organism>
<dbReference type="SMART" id="SM00020">
    <property type="entry name" value="Tryp_SPc"/>
    <property type="match status" value="1"/>
</dbReference>
<dbReference type="SUPFAM" id="SSF50494">
    <property type="entry name" value="Trypsin-like serine proteases"/>
    <property type="match status" value="1"/>
</dbReference>
<dbReference type="Gene3D" id="2.40.10.10">
    <property type="entry name" value="Trypsin-like serine proteases"/>
    <property type="match status" value="1"/>
</dbReference>
<dbReference type="PANTHER" id="PTHR24253:SF103">
    <property type="entry name" value="TRANSMEMBRANE PROTEASE SERINE 7"/>
    <property type="match status" value="1"/>
</dbReference>
<reference evidence="5 6" key="1">
    <citation type="submission" date="2019-02" db="EMBL/GenBank/DDBJ databases">
        <title>Siculibacillus lacustris gen. nov., sp. nov., a new rosette-forming bacterium isolated from a freshwater crater lake (Lake St. Ana, Romania).</title>
        <authorList>
            <person name="Felfoldi T."/>
            <person name="Marton Z."/>
            <person name="Szabo A."/>
            <person name="Mentes A."/>
            <person name="Boka K."/>
            <person name="Marialigeti K."/>
            <person name="Mathe I."/>
            <person name="Koncz M."/>
            <person name="Schumann P."/>
            <person name="Toth E."/>
        </authorList>
    </citation>
    <scope>NUCLEOTIDE SEQUENCE [LARGE SCALE GENOMIC DNA]</scope>
    <source>
        <strain evidence="5 6">SA-279</strain>
    </source>
</reference>
<dbReference type="AlphaFoldDB" id="A0A4Q9VM01"/>
<dbReference type="FunFam" id="2.40.10.10:FF:000002">
    <property type="entry name" value="Transmembrane protease serine"/>
    <property type="match status" value="1"/>
</dbReference>
<sequence length="851" mass="88919">MRPATSLPSRLLARAGAGLLAFVLVAGSAEAAEAVRKTPAKPAAPTAAAVMPTPLADADPGLTRVVGGRKAADGAWPSQVEIYAPDPAGRGRFRTHCGGTVIASTWVLTAAHCFVAGAGPGARRQSIFARDILVVAGRSHLATVMSKDDDLARRAVRAKNVIYHPDFQPGDFANDVALVELERPAGAPAIALLGEADRQNDLSGLAATVVGWGFVKETANFDLELLPSDLQEVELPVVDVDRCRGAYVDSQLKGNSIDERNICAGFAAGGRDACRGDSGGPLMVRDLSGAWAQAGVVSWGEGCGRKSRFGVYTRVAYFEPWIRMITGDAIAAAARPSTEHRLSADTAPVAVASLPDAGVAGAPSAPLFELVTPSSVARSASLVERGDRALVIGIDGYIDPLSLTGSVADAEAVSAMLVDTLGFRRDQIMTLTNEKATRANILAALDAWIVQGSTPGARVFLYYSGQGFQSRVFPSLRDGLPGPVIVPIDLALQRDDEGRVRDVGGAITTADLRRVVARLADRSVTAVFDATPVSRREFQRPTRAKPEDVGGVRAVEAVLDLPPDLAEIQLSEGAAGGIDPSGRAVVWTGSGFDQWALVDRTGAEPMGVFTRLWVDGLRAGRLVAGRQAEVTLSEFAATIRAAALARCDELGALCRLGLTPQLTASEAALGAAVSAARARGAEARDVPKAANPAEVKLEADFAAPRAAGTRPPIQVSTRKPGWLLLIEIGKDGQMRQIWPDVDALRRSTKPVRDVNLIQPGRTVTLTGLREPSPGAAAGGALGLVALLSDKPLQAIDLPEQPGNAADLAGGLLFLDRHVRGLQALDPGSAQLAEIGWSFDAVLPRNGQAAAK</sequence>
<dbReference type="EMBL" id="SJFN01000019">
    <property type="protein sequence ID" value="TBW36588.1"/>
    <property type="molecule type" value="Genomic_DNA"/>
</dbReference>
<evidence type="ECO:0000313" key="6">
    <source>
        <dbReference type="Proteomes" id="UP000292781"/>
    </source>
</evidence>
<dbReference type="InterPro" id="IPR018114">
    <property type="entry name" value="TRYPSIN_HIS"/>
</dbReference>
<dbReference type="CDD" id="cd00190">
    <property type="entry name" value="Tryp_SPc"/>
    <property type="match status" value="1"/>
</dbReference>
<dbReference type="InterPro" id="IPR001254">
    <property type="entry name" value="Trypsin_dom"/>
</dbReference>
<evidence type="ECO:0000256" key="1">
    <source>
        <dbReference type="ARBA" id="ARBA00023157"/>
    </source>
</evidence>
<dbReference type="InterPro" id="IPR043504">
    <property type="entry name" value="Peptidase_S1_PA_chymotrypsin"/>
</dbReference>
<dbReference type="OrthoDB" id="9149554at2"/>
<keyword evidence="1" id="KW-1015">Disulfide bond</keyword>
<evidence type="ECO:0000256" key="2">
    <source>
        <dbReference type="RuleBase" id="RU363034"/>
    </source>
</evidence>
<dbReference type="PROSITE" id="PS00134">
    <property type="entry name" value="TRYPSIN_HIS"/>
    <property type="match status" value="1"/>
</dbReference>
<accession>A0A4Q9VM01</accession>
<comment type="caution">
    <text evidence="5">The sequence shown here is derived from an EMBL/GenBank/DDBJ whole genome shotgun (WGS) entry which is preliminary data.</text>
</comment>
<feature type="signal peptide" evidence="3">
    <location>
        <begin position="1"/>
        <end position="31"/>
    </location>
</feature>
<dbReference type="Proteomes" id="UP000292781">
    <property type="component" value="Unassembled WGS sequence"/>
</dbReference>
<dbReference type="PANTHER" id="PTHR24253">
    <property type="entry name" value="TRANSMEMBRANE PROTEASE SERINE"/>
    <property type="match status" value="1"/>
</dbReference>
<dbReference type="InterPro" id="IPR029030">
    <property type="entry name" value="Caspase-like_dom_sf"/>
</dbReference>
<gene>
    <name evidence="5" type="ORF">EYW49_13390</name>
</gene>
<dbReference type="InterPro" id="IPR011600">
    <property type="entry name" value="Pept_C14_caspase"/>
</dbReference>
<dbReference type="GO" id="GO:0004197">
    <property type="term" value="F:cysteine-type endopeptidase activity"/>
    <property type="evidence" value="ECO:0007669"/>
    <property type="project" value="InterPro"/>
</dbReference>
<keyword evidence="2" id="KW-0378">Hydrolase</keyword>
<evidence type="ECO:0000259" key="4">
    <source>
        <dbReference type="PROSITE" id="PS50240"/>
    </source>
</evidence>
<dbReference type="InterPro" id="IPR033116">
    <property type="entry name" value="TRYPSIN_SER"/>
</dbReference>
<dbReference type="PRINTS" id="PR00722">
    <property type="entry name" value="CHYMOTRYPSIN"/>
</dbReference>
<dbReference type="Pfam" id="PF00089">
    <property type="entry name" value="Trypsin"/>
    <property type="match status" value="1"/>
</dbReference>
<dbReference type="InterPro" id="IPR009003">
    <property type="entry name" value="Peptidase_S1_PA"/>
</dbReference>
<name>A0A4Q9VM01_9HYPH</name>
<dbReference type="Pfam" id="PF00656">
    <property type="entry name" value="Peptidase_C14"/>
    <property type="match status" value="1"/>
</dbReference>
<dbReference type="GO" id="GO:0004252">
    <property type="term" value="F:serine-type endopeptidase activity"/>
    <property type="evidence" value="ECO:0007669"/>
    <property type="project" value="InterPro"/>
</dbReference>